<dbReference type="OrthoDB" id="5838776at2759"/>
<evidence type="ECO:0000313" key="2">
    <source>
        <dbReference type="Proteomes" id="UP000008068"/>
    </source>
</evidence>
<dbReference type="AlphaFoldDB" id="G0MMX0"/>
<dbReference type="eggNOG" id="KOG3665">
    <property type="taxonomic scope" value="Eukaryota"/>
</dbReference>
<accession>G0MMX0</accession>
<evidence type="ECO:0000313" key="1">
    <source>
        <dbReference type="EMBL" id="EGT37415.1"/>
    </source>
</evidence>
<dbReference type="PANTHER" id="PTHR12904:SF28">
    <property type="entry name" value="ATP SYNTHASE SUBUNIT ALPHA-RELATED"/>
    <property type="match status" value="1"/>
</dbReference>
<organism evidence="2">
    <name type="scientific">Caenorhabditis brenneri</name>
    <name type="common">Nematode worm</name>
    <dbReference type="NCBI Taxonomy" id="135651"/>
    <lineage>
        <taxon>Eukaryota</taxon>
        <taxon>Metazoa</taxon>
        <taxon>Ecdysozoa</taxon>
        <taxon>Nematoda</taxon>
        <taxon>Chromadorea</taxon>
        <taxon>Rhabditida</taxon>
        <taxon>Rhabditina</taxon>
        <taxon>Rhabditomorpha</taxon>
        <taxon>Rhabditoidea</taxon>
        <taxon>Rhabditidae</taxon>
        <taxon>Peloderinae</taxon>
        <taxon>Caenorhabditis</taxon>
    </lineage>
</organism>
<dbReference type="PANTHER" id="PTHR12904">
    <property type="match status" value="1"/>
</dbReference>
<dbReference type="SUPFAM" id="SSF48371">
    <property type="entry name" value="ARM repeat"/>
    <property type="match status" value="1"/>
</dbReference>
<dbReference type="InterPro" id="IPR032675">
    <property type="entry name" value="LRR_dom_sf"/>
</dbReference>
<name>G0MMX0_CAEBE</name>
<reference evidence="2" key="1">
    <citation type="submission" date="2011-07" db="EMBL/GenBank/DDBJ databases">
        <authorList>
            <consortium name="Caenorhabditis brenneri Sequencing and Analysis Consortium"/>
            <person name="Wilson R.K."/>
        </authorList>
    </citation>
    <scope>NUCLEOTIDE SEQUENCE [LARGE SCALE GENOMIC DNA]</scope>
    <source>
        <strain evidence="2">PB2801</strain>
    </source>
</reference>
<dbReference type="InterPro" id="IPR016024">
    <property type="entry name" value="ARM-type_fold"/>
</dbReference>
<dbReference type="OMA" id="RINMFER"/>
<dbReference type="FunCoup" id="G0MMX0">
    <property type="interactions" value="21"/>
</dbReference>
<dbReference type="Proteomes" id="UP000008068">
    <property type="component" value="Unassembled WGS sequence"/>
</dbReference>
<dbReference type="InParanoid" id="G0MMX0"/>
<dbReference type="InterPro" id="IPR051341">
    <property type="entry name" value="Zyg-11_UBL_adapter"/>
</dbReference>
<dbReference type="Gene3D" id="3.80.10.10">
    <property type="entry name" value="Ribonuclease Inhibitor"/>
    <property type="match status" value="1"/>
</dbReference>
<dbReference type="SUPFAM" id="SSF52058">
    <property type="entry name" value="L domain-like"/>
    <property type="match status" value="1"/>
</dbReference>
<gene>
    <name evidence="1" type="ORF">CAEBREN_12967</name>
</gene>
<sequence>MIPSLYDLCILKTADHIFEGTLKNTHQKLDVKSSNLVFAEYVREYSGHQRYVDGCQYIKNLLTVTKMDYSVEMFCEKQRMMIYEQNIEWLKIVTLDDWKMFRLWRVNVDNGNDDDDEEKVKIVDIVSLVEKCLNPQSRQKLRYLEIGGEKVELELGWAEKLDDLLPSLETLNLHSITAQEDDVRNIYNRFPNLTQLNITEANITNLNGISNLSNLTYLNIGVIYFAKKENLMELFELRHLRKLNIEGYNAERESNTMALYLDSGKCLPQLEYLNCAYCKVTEEMLQKLLRTHKNLKCIDLMETGLENRPQLADRKGVKLLTMGCFADCLFTLSFYTQQNILLEFIETVLRKIRFFLEDHYERLDQKLLSECLSLMCQVMRDNYRCRKPVAEILERMFRHNRGRTYSFAEKQYLIFRILYTFEAESRWEFEEEDDNMDDLIMDVNIWKVLQSEVIINTCPINLDSICEKAAESVHMFARNGAEPIYSNMAVLAENLDKMSTDRGRALVGEKSNLIADVLVALRYHIATQSDEDRTIRLLITILKKVYMIRKVDVNDTEEIDYDCVQVFVEAVAAFKENDEVQTNLVVGLGSIIPHMRTDMYRVLYERIVSTRTNYERDFVEMLYVHDSEKQKEMIVLFYWMFFHSNVTTRKVGLYRSPDKVRDVVVKDVRAALIGFEYNRGETGVYDGVHWILKKCKSQSTRMMCRWIITYCGGMREAEKMNNRKRRRN</sequence>
<keyword evidence="2" id="KW-1185">Reference proteome</keyword>
<dbReference type="HOGENOM" id="CLU_384145_0_0_1"/>
<dbReference type="STRING" id="135651.G0MMX0"/>
<protein>
    <submittedName>
        <fullName evidence="1">Uncharacterized protein</fullName>
    </submittedName>
</protein>
<proteinExistence type="predicted"/>
<dbReference type="EMBL" id="GL379802">
    <property type="protein sequence ID" value="EGT37415.1"/>
    <property type="molecule type" value="Genomic_DNA"/>
</dbReference>
<dbReference type="GO" id="GO:0031462">
    <property type="term" value="C:Cul2-RING ubiquitin ligase complex"/>
    <property type="evidence" value="ECO:0007669"/>
    <property type="project" value="TreeGrafter"/>
</dbReference>